<comment type="caution">
    <text evidence="4">The sequence shown here is derived from an EMBL/GenBank/DDBJ whole genome shotgun (WGS) entry which is preliminary data.</text>
</comment>
<dbReference type="Proteomes" id="UP000075806">
    <property type="component" value="Unassembled WGS sequence"/>
</dbReference>
<keyword evidence="1" id="KW-0677">Repeat</keyword>
<dbReference type="Pfam" id="PF13181">
    <property type="entry name" value="TPR_8"/>
    <property type="match status" value="1"/>
</dbReference>
<dbReference type="PANTHER" id="PTHR45586:SF1">
    <property type="entry name" value="LIPOPOLYSACCHARIDE ASSEMBLY PROTEIN B"/>
    <property type="match status" value="1"/>
</dbReference>
<evidence type="ECO:0000256" key="3">
    <source>
        <dbReference type="PROSITE-ProRule" id="PRU00339"/>
    </source>
</evidence>
<dbReference type="InterPro" id="IPR011990">
    <property type="entry name" value="TPR-like_helical_dom_sf"/>
</dbReference>
<protein>
    <submittedName>
        <fullName evidence="4">Uncharacterized protein</fullName>
    </submittedName>
</protein>
<dbReference type="AlphaFoldDB" id="A0A162EHC7"/>
<dbReference type="EMBL" id="LTAO01000011">
    <property type="protein sequence ID" value="KYG32890.1"/>
    <property type="molecule type" value="Genomic_DNA"/>
</dbReference>
<evidence type="ECO:0000313" key="5">
    <source>
        <dbReference type="Proteomes" id="UP000075806"/>
    </source>
</evidence>
<dbReference type="PROSITE" id="PS50005">
    <property type="entry name" value="TPR"/>
    <property type="match status" value="1"/>
</dbReference>
<evidence type="ECO:0000256" key="1">
    <source>
        <dbReference type="ARBA" id="ARBA00022737"/>
    </source>
</evidence>
<sequence length="323" mass="38292">MDQWLQQAEWIDHLSVNWKDISAVNQKKQVEKLEEFSQSIFDFWTEIEEQLYLLKDQLKPEAFPCDYRSKGTIYFQLDMFPQACEQLQLEKAVGEEEGLRILYLAYSFLYCQQLNKAKEHFLYALSFFKSDHHVEITHFCYIGLGCIMVKLEKYDEGIHFFEKANEWLTDNDDVVYNLGICHFLNQSYEHARFYFEKAIENNDQDGEAYYFLGCSLLQCDQRNEGFKAFGHAFHLLKSSEMIIALAYLLEWNGLFKEAIACYKKLLPYEKWKQHSLHGVAWNYGLLNHVDKSLEYFQQLFKVNPTHQAGKHSVEWLNHVWSGS</sequence>
<keyword evidence="2 3" id="KW-0802">TPR repeat</keyword>
<dbReference type="STRING" id="519424.AZF04_18195"/>
<dbReference type="PANTHER" id="PTHR45586">
    <property type="entry name" value="TPR REPEAT-CONTAINING PROTEIN PA4667"/>
    <property type="match status" value="1"/>
</dbReference>
<name>A0A162EHC7_9BACI</name>
<keyword evidence="5" id="KW-1185">Reference proteome</keyword>
<proteinExistence type="predicted"/>
<dbReference type="InterPro" id="IPR051012">
    <property type="entry name" value="CellSynth/LPSAsmb/PSIAsmb"/>
</dbReference>
<reference evidence="4" key="1">
    <citation type="submission" date="2016-02" db="EMBL/GenBank/DDBJ databases">
        <title>Genome sequence of Bacillus trypoxylicola KCTC 13244(T).</title>
        <authorList>
            <person name="Jeong H."/>
            <person name="Park S.-H."/>
            <person name="Choi S.-K."/>
        </authorList>
    </citation>
    <scope>NUCLEOTIDE SEQUENCE [LARGE SCALE GENOMIC DNA]</scope>
    <source>
        <strain evidence="4">KCTC 13244</strain>
    </source>
</reference>
<gene>
    <name evidence="4" type="ORF">AZF04_18195</name>
</gene>
<evidence type="ECO:0000256" key="2">
    <source>
        <dbReference type="ARBA" id="ARBA00022803"/>
    </source>
</evidence>
<dbReference type="InterPro" id="IPR019734">
    <property type="entry name" value="TPR_rpt"/>
</dbReference>
<dbReference type="RefSeq" id="WP_061948124.1">
    <property type="nucleotide sequence ID" value="NZ_LTAO01000011.1"/>
</dbReference>
<dbReference type="SUPFAM" id="SSF48452">
    <property type="entry name" value="TPR-like"/>
    <property type="match status" value="2"/>
</dbReference>
<feature type="repeat" description="TPR" evidence="3">
    <location>
        <begin position="172"/>
        <end position="205"/>
    </location>
</feature>
<dbReference type="SMART" id="SM00028">
    <property type="entry name" value="TPR"/>
    <property type="match status" value="5"/>
</dbReference>
<organism evidence="4 5">
    <name type="scientific">Alkalihalobacillus trypoxylicola</name>
    <dbReference type="NCBI Taxonomy" id="519424"/>
    <lineage>
        <taxon>Bacteria</taxon>
        <taxon>Bacillati</taxon>
        <taxon>Bacillota</taxon>
        <taxon>Bacilli</taxon>
        <taxon>Bacillales</taxon>
        <taxon>Bacillaceae</taxon>
        <taxon>Alkalihalobacillus</taxon>
    </lineage>
</organism>
<dbReference type="OrthoDB" id="2937463at2"/>
<evidence type="ECO:0000313" key="4">
    <source>
        <dbReference type="EMBL" id="KYG32890.1"/>
    </source>
</evidence>
<accession>A0A162EHC7</accession>
<dbReference type="Gene3D" id="1.25.40.10">
    <property type="entry name" value="Tetratricopeptide repeat domain"/>
    <property type="match status" value="1"/>
</dbReference>